<dbReference type="InterPro" id="IPR048816">
    <property type="entry name" value="Peptidase_M17_N_1"/>
</dbReference>
<evidence type="ECO:0000259" key="6">
    <source>
        <dbReference type="PROSITE" id="PS00631"/>
    </source>
</evidence>
<dbReference type="Pfam" id="PF21337">
    <property type="entry name" value="Peptidase_M17_N_1"/>
    <property type="match status" value="1"/>
</dbReference>
<accession>F1ZD72</accession>
<dbReference type="SUPFAM" id="SSF53187">
    <property type="entry name" value="Zn-dependent exopeptidases"/>
    <property type="match status" value="1"/>
</dbReference>
<dbReference type="EMBL" id="AEWJ01000065">
    <property type="protein sequence ID" value="EGD57333.1"/>
    <property type="molecule type" value="Genomic_DNA"/>
</dbReference>
<dbReference type="PANTHER" id="PTHR11963">
    <property type="entry name" value="LEUCINE AMINOPEPTIDASE-RELATED"/>
    <property type="match status" value="1"/>
</dbReference>
<evidence type="ECO:0000313" key="8">
    <source>
        <dbReference type="Proteomes" id="UP000004728"/>
    </source>
</evidence>
<keyword evidence="4" id="KW-0378">Hydrolase</keyword>
<evidence type="ECO:0000256" key="3">
    <source>
        <dbReference type="ARBA" id="ARBA00022670"/>
    </source>
</evidence>
<dbReference type="CDD" id="cd00433">
    <property type="entry name" value="Peptidase_M17"/>
    <property type="match status" value="1"/>
</dbReference>
<comment type="similarity">
    <text evidence="1">Belongs to the peptidase M17 family.</text>
</comment>
<evidence type="ECO:0000256" key="4">
    <source>
        <dbReference type="ARBA" id="ARBA00022801"/>
    </source>
</evidence>
<keyword evidence="3" id="KW-0645">Protease</keyword>
<dbReference type="AlphaFoldDB" id="F1ZD72"/>
<organism evidence="7 8">
    <name type="scientific">Novosphingobium nitrogenifigens DSM 19370</name>
    <dbReference type="NCBI Taxonomy" id="983920"/>
    <lineage>
        <taxon>Bacteria</taxon>
        <taxon>Pseudomonadati</taxon>
        <taxon>Pseudomonadota</taxon>
        <taxon>Alphaproteobacteria</taxon>
        <taxon>Sphingomonadales</taxon>
        <taxon>Sphingomonadaceae</taxon>
        <taxon>Novosphingobium</taxon>
    </lineage>
</organism>
<dbReference type="Proteomes" id="UP000004728">
    <property type="component" value="Unassembled WGS sequence"/>
</dbReference>
<dbReference type="InParanoid" id="F1ZD72"/>
<feature type="domain" description="Cytosol aminopeptidase" evidence="6">
    <location>
        <begin position="317"/>
        <end position="324"/>
    </location>
</feature>
<proteinExistence type="inferred from homology"/>
<dbReference type="PROSITE" id="PS00631">
    <property type="entry name" value="CYTOSOL_AP"/>
    <property type="match status" value="1"/>
</dbReference>
<evidence type="ECO:0000256" key="5">
    <source>
        <dbReference type="ARBA" id="ARBA00023211"/>
    </source>
</evidence>
<dbReference type="OrthoDB" id="9809354at2"/>
<dbReference type="HOGENOM" id="CLU_013734_2_1_5"/>
<dbReference type="GO" id="GO:0006508">
    <property type="term" value="P:proteolysis"/>
    <property type="evidence" value="ECO:0007669"/>
    <property type="project" value="UniProtKB-KW"/>
</dbReference>
<dbReference type="InterPro" id="IPR000819">
    <property type="entry name" value="Peptidase_M17_C"/>
</dbReference>
<keyword evidence="5" id="KW-0464">Manganese</keyword>
<dbReference type="PRINTS" id="PR00481">
    <property type="entry name" value="LAMNOPPTDASE"/>
</dbReference>
<reference evidence="7 8" key="1">
    <citation type="journal article" date="2012" name="J. Bacteriol.">
        <title>Draft Genome Sequence of Novosphingobium nitrogenifigens Y88T.</title>
        <authorList>
            <person name="Strabala T.J."/>
            <person name="Macdonald L."/>
            <person name="Liu V."/>
            <person name="Smit A.M."/>
        </authorList>
    </citation>
    <scope>NUCLEOTIDE SEQUENCE [LARGE SCALE GENOMIC DNA]</scope>
    <source>
        <strain evidence="7 8">DSM 19370</strain>
    </source>
</reference>
<dbReference type="Gene3D" id="3.40.630.10">
    <property type="entry name" value="Zn peptidases"/>
    <property type="match status" value="1"/>
</dbReference>
<evidence type="ECO:0000313" key="7">
    <source>
        <dbReference type="EMBL" id="EGD57333.1"/>
    </source>
</evidence>
<name>F1ZD72_9SPHN</name>
<dbReference type="GO" id="GO:0070006">
    <property type="term" value="F:metalloaminopeptidase activity"/>
    <property type="evidence" value="ECO:0007669"/>
    <property type="project" value="InterPro"/>
</dbReference>
<keyword evidence="8" id="KW-1185">Reference proteome</keyword>
<protein>
    <submittedName>
        <fullName evidence="7">Leucyl aminopeptidase</fullName>
    </submittedName>
</protein>
<comment type="caution">
    <text evidence="7">The sequence shown here is derived from an EMBL/GenBank/DDBJ whole genome shotgun (WGS) entry which is preliminary data.</text>
</comment>
<dbReference type="PANTHER" id="PTHR11963:SF20">
    <property type="entry name" value="PEPTIDASE B"/>
    <property type="match status" value="1"/>
</dbReference>
<dbReference type="STRING" id="983920.Y88_3642"/>
<evidence type="ECO:0000256" key="1">
    <source>
        <dbReference type="ARBA" id="ARBA00009528"/>
    </source>
</evidence>
<dbReference type="InterPro" id="IPR043472">
    <property type="entry name" value="Macro_dom-like"/>
</dbReference>
<dbReference type="GO" id="GO:0030145">
    <property type="term" value="F:manganese ion binding"/>
    <property type="evidence" value="ECO:0007669"/>
    <property type="project" value="InterPro"/>
</dbReference>
<dbReference type="Pfam" id="PF00883">
    <property type="entry name" value="Peptidase_M17"/>
    <property type="match status" value="1"/>
</dbReference>
<dbReference type="FunCoup" id="F1ZD72">
    <property type="interactions" value="85"/>
</dbReference>
<evidence type="ECO:0000256" key="2">
    <source>
        <dbReference type="ARBA" id="ARBA00022438"/>
    </source>
</evidence>
<dbReference type="GO" id="GO:0005737">
    <property type="term" value="C:cytoplasm"/>
    <property type="evidence" value="ECO:0007669"/>
    <property type="project" value="InterPro"/>
</dbReference>
<keyword evidence="2 7" id="KW-0031">Aminopeptidase</keyword>
<dbReference type="Gene3D" id="3.40.220.10">
    <property type="entry name" value="Leucine Aminopeptidase, subunit E, domain 1"/>
    <property type="match status" value="1"/>
</dbReference>
<dbReference type="InterPro" id="IPR011356">
    <property type="entry name" value="Leucine_aapep/pepB"/>
</dbReference>
<gene>
    <name evidence="7" type="ORF">Y88_3642</name>
</gene>
<sequence>MRTMTDRNALIQPDRGQKAVSIQLLDKAGLEPFLKTLGEGQRAALAAQKFEAAPGELAIVPDGTGWYGLFGIKAGEVLGTWALARLAEALPGGTYRLAASPARPLPRLGDALVGWICAQYRFDRYRTESTATEPRILLCSELRAIEPALAEAAAISLVRDLVNTPAEDMGPAQLETEARSLAKAFGAEVHVIAGDALERDYPMVHAVGRAASRHHAPRLIELEWGDPRHPRVAIVGKGVCFDTGGLDLKPSSGMVLMKKDMGGAAHALALARLVMGHALPVRLHLLIPAVENAVAGNAMRPGDILRSRKGLSVEITNTDAEGRLILGDALTRASEAEPQLVIDFATLTGAARVALGPDLPAIFARKDATAAELSAAGGEREDPVWRLPLHEDYRDYLKSDVADIVNSHANGFAGASVAALFLDRFVGEGIDWVHYDTFAWRPVAKPGRPKGGEALGLRAAWGLLLARYRDLNPDT</sequence>
<dbReference type="eggNOG" id="COG0260">
    <property type="taxonomic scope" value="Bacteria"/>
</dbReference>